<proteinExistence type="predicted"/>
<dbReference type="Gene3D" id="3.90.1010.10">
    <property type="match status" value="1"/>
</dbReference>
<keyword evidence="3" id="KW-1185">Reference proteome</keyword>
<dbReference type="EMBL" id="BSNN01000002">
    <property type="protein sequence ID" value="GLQ34278.1"/>
    <property type="molecule type" value="Genomic_DNA"/>
</dbReference>
<dbReference type="RefSeq" id="WP_284375996.1">
    <property type="nucleotide sequence ID" value="NZ_BSNN01000002.1"/>
</dbReference>
<dbReference type="Proteomes" id="UP001156694">
    <property type="component" value="Unassembled WGS sequence"/>
</dbReference>
<reference evidence="3" key="1">
    <citation type="journal article" date="2019" name="Int. J. Syst. Evol. Microbiol.">
        <title>The Global Catalogue of Microorganisms (GCM) 10K type strain sequencing project: providing services to taxonomists for standard genome sequencing and annotation.</title>
        <authorList>
            <consortium name="The Broad Institute Genomics Platform"/>
            <consortium name="The Broad Institute Genome Sequencing Center for Infectious Disease"/>
            <person name="Wu L."/>
            <person name="Ma J."/>
        </authorList>
    </citation>
    <scope>NUCLEOTIDE SEQUENCE [LARGE SCALE GENOMIC DNA]</scope>
    <source>
        <strain evidence="3">NBRC 110140</strain>
    </source>
</reference>
<dbReference type="Pfam" id="PF01592">
    <property type="entry name" value="NifU_N"/>
    <property type="match status" value="1"/>
</dbReference>
<evidence type="ECO:0000313" key="2">
    <source>
        <dbReference type="EMBL" id="GLQ34278.1"/>
    </source>
</evidence>
<dbReference type="InterPro" id="IPR002871">
    <property type="entry name" value="NIF_FeS_clus_asmbl_NifU_N"/>
</dbReference>
<sequence length="150" mass="16234">MSDNSDMIKLYSGKILALASDIELTEPLAHPDGCAKRRSPLCGSNISVCIEIEDGKVKQFQQDVKACALGQASASILEKAVIGQSQETIQRGRDQLFAMLAQDGPSPEAPFAQLSLLEPAKEYRNRHASILLGFDATLEAFETAAQKKRA</sequence>
<name>A0ABQ5VSS8_9RHOB</name>
<evidence type="ECO:0000259" key="1">
    <source>
        <dbReference type="Pfam" id="PF01592"/>
    </source>
</evidence>
<organism evidence="2 3">
    <name type="scientific">Amylibacter marinus</name>
    <dbReference type="NCBI Taxonomy" id="1475483"/>
    <lineage>
        <taxon>Bacteria</taxon>
        <taxon>Pseudomonadati</taxon>
        <taxon>Pseudomonadota</taxon>
        <taxon>Alphaproteobacteria</taxon>
        <taxon>Rhodobacterales</taxon>
        <taxon>Paracoccaceae</taxon>
        <taxon>Amylibacter</taxon>
    </lineage>
</organism>
<dbReference type="SUPFAM" id="SSF82649">
    <property type="entry name" value="SufE/NifU"/>
    <property type="match status" value="1"/>
</dbReference>
<accession>A0ABQ5VSS8</accession>
<dbReference type="CDD" id="cd06664">
    <property type="entry name" value="IscU_like"/>
    <property type="match status" value="1"/>
</dbReference>
<comment type="caution">
    <text evidence="2">The sequence shown here is derived from an EMBL/GenBank/DDBJ whole genome shotgun (WGS) entry which is preliminary data.</text>
</comment>
<evidence type="ECO:0000313" key="3">
    <source>
        <dbReference type="Proteomes" id="UP001156694"/>
    </source>
</evidence>
<feature type="domain" description="NIF system FeS cluster assembly NifU N-terminal" evidence="1">
    <location>
        <begin position="33"/>
        <end position="123"/>
    </location>
</feature>
<protein>
    <submittedName>
        <fullName evidence="2">Iron-sulfur cluster scaffold-like protein</fullName>
    </submittedName>
</protein>
<gene>
    <name evidence="2" type="primary">nifU</name>
    <name evidence="2" type="ORF">GCM10007939_05610</name>
</gene>